<dbReference type="STRING" id="252474.B1A74_02415"/>
<dbReference type="OrthoDB" id="5724405at2"/>
<dbReference type="AlphaFoldDB" id="A0A1V3A0Z7"/>
<feature type="region of interest" description="Disordered" evidence="1">
    <location>
        <begin position="601"/>
        <end position="622"/>
    </location>
</feature>
<gene>
    <name evidence="2" type="ORF">B1A74_02415</name>
</gene>
<evidence type="ECO:0000313" key="3">
    <source>
        <dbReference type="Proteomes" id="UP000189177"/>
    </source>
</evidence>
<feature type="compositionally biased region" description="Basic and acidic residues" evidence="1">
    <location>
        <begin position="398"/>
        <end position="418"/>
    </location>
</feature>
<organism evidence="2 3">
    <name type="scientific">Thioalkalivibrio halophilus</name>
    <dbReference type="NCBI Taxonomy" id="252474"/>
    <lineage>
        <taxon>Bacteria</taxon>
        <taxon>Pseudomonadati</taxon>
        <taxon>Pseudomonadota</taxon>
        <taxon>Gammaproteobacteria</taxon>
        <taxon>Chromatiales</taxon>
        <taxon>Ectothiorhodospiraceae</taxon>
        <taxon>Thioalkalivibrio</taxon>
    </lineage>
</organism>
<dbReference type="RefSeq" id="WP_077243666.1">
    <property type="nucleotide sequence ID" value="NZ_MUZR01000007.1"/>
</dbReference>
<comment type="caution">
    <text evidence="2">The sequence shown here is derived from an EMBL/GenBank/DDBJ whole genome shotgun (WGS) entry which is preliminary data.</text>
</comment>
<feature type="compositionally biased region" description="Low complexity" evidence="1">
    <location>
        <begin position="351"/>
        <end position="364"/>
    </location>
</feature>
<dbReference type="EMBL" id="MUZR01000007">
    <property type="protein sequence ID" value="OOC11005.1"/>
    <property type="molecule type" value="Genomic_DNA"/>
</dbReference>
<dbReference type="Proteomes" id="UP000189177">
    <property type="component" value="Unassembled WGS sequence"/>
</dbReference>
<evidence type="ECO:0008006" key="4">
    <source>
        <dbReference type="Google" id="ProtNLM"/>
    </source>
</evidence>
<feature type="region of interest" description="Disordered" evidence="1">
    <location>
        <begin position="1"/>
        <end position="23"/>
    </location>
</feature>
<keyword evidence="3" id="KW-1185">Reference proteome</keyword>
<reference evidence="2 3" key="1">
    <citation type="submission" date="2017-02" db="EMBL/GenBank/DDBJ databases">
        <title>Genomic diversity within the haloalkaliphilic genus Thioalkalivibrio.</title>
        <authorList>
            <person name="Ahn A.-C."/>
            <person name="Meier-Kolthoff J."/>
            <person name="Overmars L."/>
            <person name="Richter M."/>
            <person name="Woyke T."/>
            <person name="Sorokin D.Y."/>
            <person name="Muyzer G."/>
        </authorList>
    </citation>
    <scope>NUCLEOTIDE SEQUENCE [LARGE SCALE GENOMIC DNA]</scope>
    <source>
        <strain evidence="2 3">HL17</strain>
    </source>
</reference>
<evidence type="ECO:0000313" key="2">
    <source>
        <dbReference type="EMBL" id="OOC11005.1"/>
    </source>
</evidence>
<proteinExistence type="predicted"/>
<name>A0A1V3A0Z7_9GAMM</name>
<accession>A0A1V3A0Z7</accession>
<feature type="region of interest" description="Disordered" evidence="1">
    <location>
        <begin position="346"/>
        <end position="418"/>
    </location>
</feature>
<evidence type="ECO:0000256" key="1">
    <source>
        <dbReference type="SAM" id="MobiDB-lite"/>
    </source>
</evidence>
<sequence>MIDSDAVFPPLPETEPEPEGFPPHTVRALRTWCEDLPRADREAAIEKLCAVLGSLNRVALKPGVRDELADLIEEHLLPLIPEVERGLRRRPLPLANRSLHRARIFGDALRELANMHLLLTPVSVPSNKASREKAVPHLQAAVDALAALAIHHWRLYQPLPRGLWRQIYGLLFFARELGVDQQKALRREAISPLDPDTIDATTARLFVLGSTGVNALEIGDIDLLARWIAELPVHGSATPNPEEHPDLPVLRADLDTDHPPGLVLRNLPAGENSTHVELGPLLEALRNQPESLDPARRADGRTLAERMLRLWSRLPTRRHSRESVNEQRYCLFGLTRIQAYMQAALDSRQGPARPAPTDTATTEAPQDDDVHPDGRPATVNVIQMSDAARADSGLSLSDGHRSTEPDDDPHPLADQGTDRAGHAWEDVGRGLEIADHEEPKAPIVKRQQPEHWQVEDIGAGGVRLRLQNPQQTLLIGDLVGLREQDPGQIGWTVGVLRWIRFETDDEISIGVEYLAQRCMPVLVQLYRAGRAVREPRPGLFAPVRIGQEGAALMLPAQELDHEQRLVVWLNGRARVLALDAERTGTTLFTEVGCRMTDIELDEAPTDEPGTPDAGDALSLDPH</sequence>
<protein>
    <recommendedName>
        <fullName evidence="4">PilZ domain-containing protein</fullName>
    </recommendedName>
</protein>